<reference evidence="3 4" key="1">
    <citation type="submission" date="2024-01" db="EMBL/GenBank/DDBJ databases">
        <title>Genome assemblies of Stephania.</title>
        <authorList>
            <person name="Yang L."/>
        </authorList>
    </citation>
    <scope>NUCLEOTIDE SEQUENCE [LARGE SCALE GENOMIC DNA]</scope>
    <source>
        <strain evidence="3">YNDBR</strain>
        <tissue evidence="3">Leaf</tissue>
    </source>
</reference>
<proteinExistence type="predicted"/>
<keyword evidence="1" id="KW-0732">Signal</keyword>
<organism evidence="3 4">
    <name type="scientific">Stephania yunnanensis</name>
    <dbReference type="NCBI Taxonomy" id="152371"/>
    <lineage>
        <taxon>Eukaryota</taxon>
        <taxon>Viridiplantae</taxon>
        <taxon>Streptophyta</taxon>
        <taxon>Embryophyta</taxon>
        <taxon>Tracheophyta</taxon>
        <taxon>Spermatophyta</taxon>
        <taxon>Magnoliopsida</taxon>
        <taxon>Ranunculales</taxon>
        <taxon>Menispermaceae</taxon>
        <taxon>Menispermoideae</taxon>
        <taxon>Cissampelideae</taxon>
        <taxon>Stephania</taxon>
    </lineage>
</organism>
<evidence type="ECO:0000313" key="3">
    <source>
        <dbReference type="EMBL" id="KAK9168058.1"/>
    </source>
</evidence>
<keyword evidence="4" id="KW-1185">Reference proteome</keyword>
<protein>
    <recommendedName>
        <fullName evidence="2">Peptide N-acetyl-beta-D-glucosaminyl asparaginase amidase A N-terminal domain-containing protein</fullName>
    </recommendedName>
</protein>
<dbReference type="PANTHER" id="PTHR31104">
    <property type="entry name" value="PEPTIDE-N4-(N-ACETYL-BETA-GLUCOSAMINYL)ASPARAGINE AMIDASE A PROTEIN"/>
    <property type="match status" value="1"/>
</dbReference>
<dbReference type="AlphaFoldDB" id="A0AAP0LBJ4"/>
<feature type="chain" id="PRO_5042826096" description="Peptide N-acetyl-beta-D-glucosaminyl asparaginase amidase A N-terminal domain-containing protein" evidence="1">
    <location>
        <begin position="25"/>
        <end position="656"/>
    </location>
</feature>
<feature type="domain" description="Peptide N-acetyl-beta-D-glucosaminyl asparaginase amidase A N-terminal" evidence="2">
    <location>
        <begin position="62"/>
        <end position="457"/>
    </location>
</feature>
<comment type="caution">
    <text evidence="3">The sequence shown here is derived from an EMBL/GenBank/DDBJ whole genome shotgun (WGS) entry which is preliminary data.</text>
</comment>
<sequence length="656" mass="73483">MSTHSSTLSLSLFTLLHLSHYLLSSSSSVTLPDRFTKSVVPNAPPQKYFELVLPQITDQFTPTCSLLVLQHDFANTIGSPPATAAYSPPPRCPAPWSHVVLEFSAAVKGEQYDRIAGVWLGGVEILRTSTAEPTESGIFWKVRKDVTRYASVLRKSDLALSVMLENVVDDVYTGVYHVNVSLLYYQGRNDQVHDSRVRARVRVSDGVNDGSVSRKIGVLADKTVDVSEIEEEFEVAERDFGGVSVDDDESGGEKLRFRFEDVELRGGTELGEKANAFDEKPADLIMPIASDGDSGFWFRIENETDVHSKEIEIPNNTYKAVLEVYVSFHGRDEFWYSNPPTAYIEKNNLTTNRGNGAFRQIVVTIDELFVGSVEPFPVIFTGGINPLFWEPVVAIGAFDLPTYDIDLTPFLGFLLDGQSHFFRLRVSDSIPFWLVDANLHLWLDSKSSSVMAKSVLYKVPSITFNKNYNFDRLDGKFKISAQRETEFSGWVISSAGNLTTHVSNEFKFKNSIEFERNGQKKEVEQKIKSETVVRVVDELGKLVSQTKLKRKYPLDIEIETLPGPEYNTDLLITKLSHSSYVKTNVRSPNGESWASVSNNQVSRGWMVVRDHSVLIGTGSTNQTLRYDDDTRCYSRSVAAKDGKLLEDTSTPCNQFS</sequence>
<gene>
    <name evidence="3" type="ORF">Syun_000198</name>
</gene>
<dbReference type="Proteomes" id="UP001420932">
    <property type="component" value="Unassembled WGS sequence"/>
</dbReference>
<evidence type="ECO:0000313" key="4">
    <source>
        <dbReference type="Proteomes" id="UP001420932"/>
    </source>
</evidence>
<evidence type="ECO:0000256" key="1">
    <source>
        <dbReference type="SAM" id="SignalP"/>
    </source>
</evidence>
<dbReference type="EMBL" id="JBBNAF010000001">
    <property type="protein sequence ID" value="KAK9168058.1"/>
    <property type="molecule type" value="Genomic_DNA"/>
</dbReference>
<dbReference type="Pfam" id="PF12222">
    <property type="entry name" value="PNGaseA"/>
    <property type="match status" value="1"/>
</dbReference>
<feature type="signal peptide" evidence="1">
    <location>
        <begin position="1"/>
        <end position="24"/>
    </location>
</feature>
<dbReference type="InterPro" id="IPR021102">
    <property type="entry name" value="PNGase_A"/>
</dbReference>
<evidence type="ECO:0000259" key="2">
    <source>
        <dbReference type="Pfam" id="PF12222"/>
    </source>
</evidence>
<accession>A0AAP0LBJ4</accession>
<name>A0AAP0LBJ4_9MAGN</name>
<dbReference type="InterPro" id="IPR056948">
    <property type="entry name" value="PNGaseA_N"/>
</dbReference>